<keyword evidence="3" id="KW-1185">Reference proteome</keyword>
<proteinExistence type="predicted"/>
<dbReference type="AlphaFoldDB" id="A0A845AYZ5"/>
<comment type="caution">
    <text evidence="2">The sequence shown here is derived from an EMBL/GenBank/DDBJ whole genome shotgun (WGS) entry which is preliminary data.</text>
</comment>
<name>A0A845AYZ5_9SPHN</name>
<dbReference type="RefSeq" id="WP_160778462.1">
    <property type="nucleotide sequence ID" value="NZ_BAAAZF010000001.1"/>
</dbReference>
<dbReference type="Proteomes" id="UP000446786">
    <property type="component" value="Unassembled WGS sequence"/>
</dbReference>
<evidence type="ECO:0000313" key="1">
    <source>
        <dbReference type="EMBL" id="MXP30976.1"/>
    </source>
</evidence>
<gene>
    <name evidence="1" type="ORF">GRI94_03960</name>
    <name evidence="2" type="ORF">GRI94_18050</name>
</gene>
<organism evidence="2 3">
    <name type="scientific">Parerythrobacter jejuensis</name>
    <dbReference type="NCBI Taxonomy" id="795812"/>
    <lineage>
        <taxon>Bacteria</taxon>
        <taxon>Pseudomonadati</taxon>
        <taxon>Pseudomonadota</taxon>
        <taxon>Alphaproteobacteria</taxon>
        <taxon>Sphingomonadales</taxon>
        <taxon>Erythrobacteraceae</taxon>
        <taxon>Parerythrobacter</taxon>
    </lineage>
</organism>
<evidence type="ECO:0000313" key="3">
    <source>
        <dbReference type="Proteomes" id="UP000446786"/>
    </source>
</evidence>
<accession>A0A845AYZ5</accession>
<dbReference type="InterPro" id="IPR006311">
    <property type="entry name" value="TAT_signal"/>
</dbReference>
<dbReference type="EMBL" id="WTYE01000001">
    <property type="protein sequence ID" value="MXP33736.1"/>
    <property type="molecule type" value="Genomic_DNA"/>
</dbReference>
<dbReference type="OrthoDB" id="7508780at2"/>
<dbReference type="PROSITE" id="PS51318">
    <property type="entry name" value="TAT"/>
    <property type="match status" value="1"/>
</dbReference>
<dbReference type="EMBL" id="WTYE01000001">
    <property type="protein sequence ID" value="MXP30976.1"/>
    <property type="molecule type" value="Genomic_DNA"/>
</dbReference>
<protein>
    <submittedName>
        <fullName evidence="2">Uncharacterized protein</fullName>
    </submittedName>
</protein>
<sequence length="236" mass="24922">MGSRRQFLVGTVGIGFGLLAPAHATLAAKVIVPDKLCTLSRSLIRTLSDGNAISVKREWQIGFSAVSGGFVVSGRQIAVSVDAPPSLAGLAQMEAKRTETNLFPIELDASGLLRAGVDPLTPASMDNALAKAEDFLAGQAPSDDLKAAARTFAASLDQRAAGLLSLLPRDLFFPRDKDWREAKTLALPGQQAGEMTIDFAATTDPDSGLLVRADRTISTRIGSSSRRSSEVWSLTV</sequence>
<reference evidence="2 3" key="1">
    <citation type="submission" date="2019-12" db="EMBL/GenBank/DDBJ databases">
        <title>Genomic-based taxomic classification of the family Erythrobacteraceae.</title>
        <authorList>
            <person name="Xu L."/>
        </authorList>
    </citation>
    <scope>NUCLEOTIDE SEQUENCE [LARGE SCALE GENOMIC DNA]</scope>
    <source>
        <strain evidence="2 3">JCM 16677</strain>
    </source>
</reference>
<evidence type="ECO:0000313" key="2">
    <source>
        <dbReference type="EMBL" id="MXP33736.1"/>
    </source>
</evidence>